<name>A0A8J2LXJ8_9BILA</name>
<keyword evidence="2" id="KW-1185">Reference proteome</keyword>
<reference evidence="1" key="1">
    <citation type="submission" date="2021-09" db="EMBL/GenBank/DDBJ databases">
        <authorList>
            <consortium name="Pathogen Informatics"/>
        </authorList>
    </citation>
    <scope>NUCLEOTIDE SEQUENCE</scope>
</reference>
<protein>
    <submittedName>
        <fullName evidence="1">Uncharacterized protein</fullName>
    </submittedName>
</protein>
<dbReference type="AlphaFoldDB" id="A0A8J2LXJ8"/>
<gene>
    <name evidence="1" type="ORF">CJOHNSTONI_LOCUS1226</name>
</gene>
<dbReference type="Proteomes" id="UP000746747">
    <property type="component" value="Unassembled WGS sequence"/>
</dbReference>
<organism evidence="1 2">
    <name type="scientific">Cercopithifilaria johnstoni</name>
    <dbReference type="NCBI Taxonomy" id="2874296"/>
    <lineage>
        <taxon>Eukaryota</taxon>
        <taxon>Metazoa</taxon>
        <taxon>Ecdysozoa</taxon>
        <taxon>Nematoda</taxon>
        <taxon>Chromadorea</taxon>
        <taxon>Rhabditida</taxon>
        <taxon>Spirurina</taxon>
        <taxon>Spiruromorpha</taxon>
        <taxon>Filarioidea</taxon>
        <taxon>Onchocercidae</taxon>
        <taxon>Cercopithifilaria</taxon>
    </lineage>
</organism>
<evidence type="ECO:0000313" key="2">
    <source>
        <dbReference type="Proteomes" id="UP000746747"/>
    </source>
</evidence>
<dbReference type="EMBL" id="CAKAEH010000362">
    <property type="protein sequence ID" value="CAG9530773.1"/>
    <property type="molecule type" value="Genomic_DNA"/>
</dbReference>
<accession>A0A8J2LXJ8</accession>
<evidence type="ECO:0000313" key="1">
    <source>
        <dbReference type="EMBL" id="CAG9530773.1"/>
    </source>
</evidence>
<comment type="caution">
    <text evidence="1">The sequence shown here is derived from an EMBL/GenBank/DDBJ whole genome shotgun (WGS) entry which is preliminary data.</text>
</comment>
<proteinExistence type="predicted"/>
<sequence>MIRIILMILSFSDEVIPNYGTEGGASGEVICPRGGARGRRTGNLTSLPRAALLRSSSSLSSSPFIEPSVSGGFNSTIIVQGTTIDTTNHYHHHHHHHT</sequence>
<dbReference type="OrthoDB" id="10447686at2759"/>